<accession>A0A8S3ED73</accession>
<dbReference type="EMBL" id="CAJOBH010225158">
    <property type="protein sequence ID" value="CAF5046757.1"/>
    <property type="molecule type" value="Genomic_DNA"/>
</dbReference>
<evidence type="ECO:0000313" key="2">
    <source>
        <dbReference type="EMBL" id="CAF5046757.1"/>
    </source>
</evidence>
<reference evidence="2" key="1">
    <citation type="submission" date="2021-02" db="EMBL/GenBank/DDBJ databases">
        <authorList>
            <person name="Nowell W R."/>
        </authorList>
    </citation>
    <scope>NUCLEOTIDE SEQUENCE</scope>
</reference>
<protein>
    <submittedName>
        <fullName evidence="2">Uncharacterized protein</fullName>
    </submittedName>
</protein>
<feature type="region of interest" description="Disordered" evidence="1">
    <location>
        <begin position="1"/>
        <end position="30"/>
    </location>
</feature>
<sequence>EPGDVQDAESVEVVEPTSTQYDQSEEAQDT</sequence>
<gene>
    <name evidence="2" type="ORF">BYL167_LOCUS57575</name>
</gene>
<name>A0A8S3ED73_9BILA</name>
<feature type="non-terminal residue" evidence="2">
    <location>
        <position position="1"/>
    </location>
</feature>
<comment type="caution">
    <text evidence="2">The sequence shown here is derived from an EMBL/GenBank/DDBJ whole genome shotgun (WGS) entry which is preliminary data.</text>
</comment>
<proteinExistence type="predicted"/>
<dbReference type="AlphaFoldDB" id="A0A8S3ED73"/>
<evidence type="ECO:0000256" key="1">
    <source>
        <dbReference type="SAM" id="MobiDB-lite"/>
    </source>
</evidence>
<dbReference type="Proteomes" id="UP000681967">
    <property type="component" value="Unassembled WGS sequence"/>
</dbReference>
<evidence type="ECO:0000313" key="3">
    <source>
        <dbReference type="Proteomes" id="UP000681967"/>
    </source>
</evidence>
<organism evidence="2 3">
    <name type="scientific">Rotaria magnacalcarata</name>
    <dbReference type="NCBI Taxonomy" id="392030"/>
    <lineage>
        <taxon>Eukaryota</taxon>
        <taxon>Metazoa</taxon>
        <taxon>Spiralia</taxon>
        <taxon>Gnathifera</taxon>
        <taxon>Rotifera</taxon>
        <taxon>Eurotatoria</taxon>
        <taxon>Bdelloidea</taxon>
        <taxon>Philodinida</taxon>
        <taxon>Philodinidae</taxon>
        <taxon>Rotaria</taxon>
    </lineage>
</organism>
<feature type="compositionally biased region" description="Acidic residues" evidence="1">
    <location>
        <begin position="1"/>
        <end position="12"/>
    </location>
</feature>